<organism evidence="3 4">
    <name type="scientific">Liquidambar formosana</name>
    <name type="common">Formosan gum</name>
    <dbReference type="NCBI Taxonomy" id="63359"/>
    <lineage>
        <taxon>Eukaryota</taxon>
        <taxon>Viridiplantae</taxon>
        <taxon>Streptophyta</taxon>
        <taxon>Embryophyta</taxon>
        <taxon>Tracheophyta</taxon>
        <taxon>Spermatophyta</taxon>
        <taxon>Magnoliopsida</taxon>
        <taxon>eudicotyledons</taxon>
        <taxon>Gunneridae</taxon>
        <taxon>Pentapetalae</taxon>
        <taxon>Saxifragales</taxon>
        <taxon>Altingiaceae</taxon>
        <taxon>Liquidambar</taxon>
    </lineage>
</organism>
<dbReference type="AlphaFoldDB" id="A0AAP0RB29"/>
<feature type="domain" description="LOB" evidence="2">
    <location>
        <begin position="14"/>
        <end position="115"/>
    </location>
</feature>
<proteinExistence type="inferred from homology"/>
<evidence type="ECO:0000256" key="1">
    <source>
        <dbReference type="ARBA" id="ARBA00005474"/>
    </source>
</evidence>
<reference evidence="3 4" key="1">
    <citation type="journal article" date="2024" name="Plant J.">
        <title>Genome sequences and population genomics reveal climatic adaptation and genomic divergence between two closely related sweetgum species.</title>
        <authorList>
            <person name="Xu W.Q."/>
            <person name="Ren C.Q."/>
            <person name="Zhang X.Y."/>
            <person name="Comes H.P."/>
            <person name="Liu X.H."/>
            <person name="Li Y.G."/>
            <person name="Kettle C.J."/>
            <person name="Jalonen R."/>
            <person name="Gaisberger H."/>
            <person name="Ma Y.Z."/>
            <person name="Qiu Y.X."/>
        </authorList>
    </citation>
    <scope>NUCLEOTIDE SEQUENCE [LARGE SCALE GENOMIC DNA]</scope>
    <source>
        <tissue evidence="3">Leaves</tissue>
    </source>
</reference>
<dbReference type="PROSITE" id="PS50891">
    <property type="entry name" value="LOB"/>
    <property type="match status" value="1"/>
</dbReference>
<evidence type="ECO:0000313" key="4">
    <source>
        <dbReference type="Proteomes" id="UP001415857"/>
    </source>
</evidence>
<dbReference type="EMBL" id="JBBPBK010000012">
    <property type="protein sequence ID" value="KAK9273905.1"/>
    <property type="molecule type" value="Genomic_DNA"/>
</dbReference>
<comment type="similarity">
    <text evidence="1">Belongs to the LOB domain-containing protein family.</text>
</comment>
<dbReference type="PROSITE" id="PS51257">
    <property type="entry name" value="PROKAR_LIPOPROTEIN"/>
    <property type="match status" value="1"/>
</dbReference>
<dbReference type="PANTHER" id="PTHR31301:SF186">
    <property type="entry name" value="OS09G0364100 PROTEIN"/>
    <property type="match status" value="1"/>
</dbReference>
<name>A0AAP0RB29_LIQFO</name>
<sequence>MSHAKANNTTTGSQACAACKYQRRKCASNCPLAPYFPPDHQKQFLNAHRLFGVSNIMKILRNLDPSEKTIAMKSMIFQANVRANDPIGGCYRIIRELQCQIEHGKAELELVLHQLAVCRAQAAAAAAARTQIHVQDPNAIDPLITYNSMLPINEYGQQTLHIQPQQIQQQQLLEYDGYDSYQSQGYNVQDCPSVKVDIEASSSCSSSMHGKQPFVDECEDIKPLIGMFDERLPVPFDSKESIQCSDKVVLKEDVASIQHEQEHDLKGAASLFSLTNCNG</sequence>
<dbReference type="Proteomes" id="UP001415857">
    <property type="component" value="Unassembled WGS sequence"/>
</dbReference>
<gene>
    <name evidence="3" type="ORF">L1049_018717</name>
</gene>
<keyword evidence="4" id="KW-1185">Reference proteome</keyword>
<accession>A0AAP0RB29</accession>
<evidence type="ECO:0000313" key="3">
    <source>
        <dbReference type="EMBL" id="KAK9273905.1"/>
    </source>
</evidence>
<comment type="caution">
    <text evidence="3">The sequence shown here is derived from an EMBL/GenBank/DDBJ whole genome shotgun (WGS) entry which is preliminary data.</text>
</comment>
<dbReference type="Pfam" id="PF03195">
    <property type="entry name" value="LOB"/>
    <property type="match status" value="1"/>
</dbReference>
<evidence type="ECO:0000259" key="2">
    <source>
        <dbReference type="PROSITE" id="PS50891"/>
    </source>
</evidence>
<dbReference type="PANTHER" id="PTHR31301">
    <property type="entry name" value="LOB DOMAIN-CONTAINING PROTEIN 4-RELATED"/>
    <property type="match status" value="1"/>
</dbReference>
<dbReference type="InterPro" id="IPR004883">
    <property type="entry name" value="LOB"/>
</dbReference>
<protein>
    <recommendedName>
        <fullName evidence="2">LOB domain-containing protein</fullName>
    </recommendedName>
</protein>